<dbReference type="InterPro" id="IPR003615">
    <property type="entry name" value="HNH_nuc"/>
</dbReference>
<dbReference type="CDD" id="cd00085">
    <property type="entry name" value="HNHc"/>
    <property type="match status" value="1"/>
</dbReference>
<feature type="region of interest" description="Disordered" evidence="2">
    <location>
        <begin position="436"/>
        <end position="474"/>
    </location>
</feature>
<comment type="caution">
    <text evidence="4">The sequence shown here is derived from an EMBL/GenBank/DDBJ whole genome shotgun (WGS) entry which is preliminary data.</text>
</comment>
<reference evidence="4 5" key="1">
    <citation type="journal article" date="2019" name="Int. J. Syst. Evol. Microbiol.">
        <title>The Global Catalogue of Microorganisms (GCM) 10K type strain sequencing project: providing services to taxonomists for standard genome sequencing and annotation.</title>
        <authorList>
            <consortium name="The Broad Institute Genomics Platform"/>
            <consortium name="The Broad Institute Genome Sequencing Center for Infectious Disease"/>
            <person name="Wu L."/>
            <person name="Ma J."/>
        </authorList>
    </citation>
    <scope>NUCLEOTIDE SEQUENCE [LARGE SCALE GENOMIC DNA]</scope>
    <source>
        <strain evidence="4 5">JCM 16365</strain>
    </source>
</reference>
<dbReference type="SMART" id="SM00507">
    <property type="entry name" value="HNHc"/>
    <property type="match status" value="1"/>
</dbReference>
<gene>
    <name evidence="4" type="ORF">GCM10009862_22370</name>
</gene>
<dbReference type="Pfam" id="PF01844">
    <property type="entry name" value="HNH"/>
    <property type="match status" value="1"/>
</dbReference>
<keyword evidence="4" id="KW-0378">Hydrolase</keyword>
<name>A0ABN3PF46_9MICO</name>
<evidence type="ECO:0000313" key="5">
    <source>
        <dbReference type="Proteomes" id="UP001500274"/>
    </source>
</evidence>
<dbReference type="Proteomes" id="UP001500274">
    <property type="component" value="Unassembled WGS sequence"/>
</dbReference>
<keyword evidence="5" id="KW-1185">Reference proteome</keyword>
<dbReference type="EMBL" id="BAAARI010000014">
    <property type="protein sequence ID" value="GAA2582742.1"/>
    <property type="molecule type" value="Genomic_DNA"/>
</dbReference>
<evidence type="ECO:0000256" key="2">
    <source>
        <dbReference type="SAM" id="MobiDB-lite"/>
    </source>
</evidence>
<dbReference type="Pfam" id="PF02720">
    <property type="entry name" value="DUF222"/>
    <property type="match status" value="1"/>
</dbReference>
<dbReference type="InterPro" id="IPR003870">
    <property type="entry name" value="DUF222"/>
</dbReference>
<protein>
    <submittedName>
        <fullName evidence="4">HNH endonuclease signature motif containing protein</fullName>
    </submittedName>
</protein>
<evidence type="ECO:0000256" key="1">
    <source>
        <dbReference type="ARBA" id="ARBA00023450"/>
    </source>
</evidence>
<sequence length="474" mass="50730">MARDEVIGFSDAQNARFAEVVHAVETADAALAAAQARMTRALADARELAREVAASSPAQVRARDMAERAVSSEIGAALRLSDRAVQRRMDAAAELASDYPRTLAALEAGTINAGHVRVITDAGTILPTESRAVFETHALAHCEAQTPGRAKRAIEMLAQRLHPRSFTERHLEARERRGVSITPLGEGMSHLGIDAPTVLVDGAYDRATRMARALLDLRAHAAARVRDARASGREPDPADLTLASDTRTTDQLRADLMADLLLTGNPGADAALPGDGAGTLGAIRAQIQVVVPALSLIGADDHAADLAGRSPIDADTARHLAGGNAEWRRILTDPIDGRVLASDRRLAPPDLRQWVQARDQHCRFPGCTTPAIRCEIDHVVDWAKGGPTATDNLQALCQRHHSMKQFTAWRVSLLDHGVISWTSPLGHTYTDHASPPVVFFSDQPEPPDPPPASARDAGRSAPASEDPPPWENSA</sequence>
<dbReference type="Gene3D" id="1.10.30.50">
    <property type="match status" value="1"/>
</dbReference>
<evidence type="ECO:0000259" key="3">
    <source>
        <dbReference type="SMART" id="SM00507"/>
    </source>
</evidence>
<evidence type="ECO:0000313" key="4">
    <source>
        <dbReference type="EMBL" id="GAA2582742.1"/>
    </source>
</evidence>
<keyword evidence="4" id="KW-0255">Endonuclease</keyword>
<feature type="compositionally biased region" description="Pro residues" evidence="2">
    <location>
        <begin position="465"/>
        <end position="474"/>
    </location>
</feature>
<feature type="compositionally biased region" description="Low complexity" evidence="2">
    <location>
        <begin position="453"/>
        <end position="463"/>
    </location>
</feature>
<proteinExistence type="inferred from homology"/>
<dbReference type="GO" id="GO:0004519">
    <property type="term" value="F:endonuclease activity"/>
    <property type="evidence" value="ECO:0007669"/>
    <property type="project" value="UniProtKB-KW"/>
</dbReference>
<dbReference type="RefSeq" id="WP_344229514.1">
    <property type="nucleotide sequence ID" value="NZ_BAAARI010000014.1"/>
</dbReference>
<organism evidence="4 5">
    <name type="scientific">Microbacterium binotii</name>
    <dbReference type="NCBI Taxonomy" id="462710"/>
    <lineage>
        <taxon>Bacteria</taxon>
        <taxon>Bacillati</taxon>
        <taxon>Actinomycetota</taxon>
        <taxon>Actinomycetes</taxon>
        <taxon>Micrococcales</taxon>
        <taxon>Microbacteriaceae</taxon>
        <taxon>Microbacterium</taxon>
    </lineage>
</organism>
<feature type="domain" description="HNH nuclease" evidence="3">
    <location>
        <begin position="350"/>
        <end position="402"/>
    </location>
</feature>
<keyword evidence="4" id="KW-0540">Nuclease</keyword>
<accession>A0ABN3PF46</accession>
<dbReference type="InterPro" id="IPR002711">
    <property type="entry name" value="HNH"/>
</dbReference>
<comment type="similarity">
    <text evidence="1">Belongs to the Rv1128c/1148c/1588c/1702c/1945/3466 family.</text>
</comment>